<dbReference type="GO" id="GO:0006974">
    <property type="term" value="P:DNA damage response"/>
    <property type="evidence" value="ECO:0007669"/>
    <property type="project" value="InterPro"/>
</dbReference>
<dbReference type="InterPro" id="IPR006640">
    <property type="entry name" value="SprT-like_domain"/>
</dbReference>
<dbReference type="Proteomes" id="UP000824055">
    <property type="component" value="Unassembled WGS sequence"/>
</dbReference>
<comment type="caution">
    <text evidence="2">The sequence shown here is derived from an EMBL/GenBank/DDBJ whole genome shotgun (WGS) entry which is preliminary data.</text>
</comment>
<sequence>MIVTKEWMENRFEIFNRQYFQGQLPKPGFTLSRARTQLGQCRCRYKKRGLWQRNKLESCVIALSTYYDMEEREACNVLLHEMIHYYIAHNQLKDTSAHGRLFRQIAQSLNARWGWQVSVKTSVEGWALAQPQKNTTETFLILAVETSGGACYLSVVMPSYAHKLEAEIQKSREVIHHRWYTSRDDYFKGFPKVRSLRGRKMSKEDLSRTLSACQPFDLQVG</sequence>
<proteinExistence type="predicted"/>
<reference evidence="2" key="1">
    <citation type="journal article" date="2021" name="PeerJ">
        <title>Extensive microbial diversity within the chicken gut microbiome revealed by metagenomics and culture.</title>
        <authorList>
            <person name="Gilroy R."/>
            <person name="Ravi A."/>
            <person name="Getino M."/>
            <person name="Pursley I."/>
            <person name="Horton D.L."/>
            <person name="Alikhan N.F."/>
            <person name="Baker D."/>
            <person name="Gharbi K."/>
            <person name="Hall N."/>
            <person name="Watson M."/>
            <person name="Adriaenssens E.M."/>
            <person name="Foster-Nyarko E."/>
            <person name="Jarju S."/>
            <person name="Secka A."/>
            <person name="Antonio M."/>
            <person name="Oren A."/>
            <person name="Chaudhuri R.R."/>
            <person name="La Ragione R."/>
            <person name="Hildebrand F."/>
            <person name="Pallen M.J."/>
        </authorList>
    </citation>
    <scope>NUCLEOTIDE SEQUENCE</scope>
    <source>
        <strain evidence="2">ChiHecec3B27-8219</strain>
    </source>
</reference>
<dbReference type="GO" id="GO:0031593">
    <property type="term" value="F:polyubiquitin modification-dependent protein binding"/>
    <property type="evidence" value="ECO:0007669"/>
    <property type="project" value="TreeGrafter"/>
</dbReference>
<protein>
    <submittedName>
        <fullName evidence="2">SprT-like domain-containing protein</fullName>
    </submittedName>
</protein>
<dbReference type="Pfam" id="PF10263">
    <property type="entry name" value="SprT-like"/>
    <property type="match status" value="1"/>
</dbReference>
<accession>A0A9D2FXU1</accession>
<name>A0A9D2FXU1_9BACT</name>
<evidence type="ECO:0000259" key="1">
    <source>
        <dbReference type="Pfam" id="PF10263"/>
    </source>
</evidence>
<evidence type="ECO:0000313" key="2">
    <source>
        <dbReference type="EMBL" id="HIZ68792.1"/>
    </source>
</evidence>
<dbReference type="AlphaFoldDB" id="A0A9D2FXU1"/>
<gene>
    <name evidence="2" type="ORF">H9966_02760</name>
</gene>
<dbReference type="EMBL" id="DXBE01000024">
    <property type="protein sequence ID" value="HIZ68792.1"/>
    <property type="molecule type" value="Genomic_DNA"/>
</dbReference>
<feature type="domain" description="SprT-like" evidence="1">
    <location>
        <begin position="9"/>
        <end position="112"/>
    </location>
</feature>
<dbReference type="GO" id="GO:0003697">
    <property type="term" value="F:single-stranded DNA binding"/>
    <property type="evidence" value="ECO:0007669"/>
    <property type="project" value="InterPro"/>
</dbReference>
<dbReference type="InterPro" id="IPR044245">
    <property type="entry name" value="Spartan"/>
</dbReference>
<evidence type="ECO:0000313" key="3">
    <source>
        <dbReference type="Proteomes" id="UP000824055"/>
    </source>
</evidence>
<organism evidence="2 3">
    <name type="scientific">Candidatus Prevotella avicola</name>
    <dbReference type="NCBI Taxonomy" id="2838738"/>
    <lineage>
        <taxon>Bacteria</taxon>
        <taxon>Pseudomonadati</taxon>
        <taxon>Bacteroidota</taxon>
        <taxon>Bacteroidia</taxon>
        <taxon>Bacteroidales</taxon>
        <taxon>Prevotellaceae</taxon>
        <taxon>Prevotella</taxon>
    </lineage>
</organism>
<reference evidence="2" key="2">
    <citation type="submission" date="2021-04" db="EMBL/GenBank/DDBJ databases">
        <authorList>
            <person name="Gilroy R."/>
        </authorList>
    </citation>
    <scope>NUCLEOTIDE SEQUENCE</scope>
    <source>
        <strain evidence="2">ChiHecec3B27-8219</strain>
    </source>
</reference>
<dbReference type="PANTHER" id="PTHR21220:SF0">
    <property type="entry name" value="DNA-DEPENDENT METALLOPROTEASE SPRTN"/>
    <property type="match status" value="1"/>
</dbReference>
<dbReference type="PANTHER" id="PTHR21220">
    <property type="entry name" value="DNA-DEPENDENT METALLOPROTEASE SPRTN"/>
    <property type="match status" value="1"/>
</dbReference>
<dbReference type="GO" id="GO:0004222">
    <property type="term" value="F:metalloendopeptidase activity"/>
    <property type="evidence" value="ECO:0007669"/>
    <property type="project" value="InterPro"/>
</dbReference>